<gene>
    <name evidence="1" type="ORF">ABNE31_00950</name>
</gene>
<proteinExistence type="predicted"/>
<dbReference type="EMBL" id="CP157804">
    <property type="protein sequence ID" value="XBQ23494.1"/>
    <property type="molecule type" value="Genomic_DNA"/>
</dbReference>
<dbReference type="RefSeq" id="WP_349352026.1">
    <property type="nucleotide sequence ID" value="NZ_CP157804.1"/>
</dbReference>
<sequence>MLDKTTGALRLYEGIEIGPHIDFTTTAELNLGNKPEVIGFVDAENQLVHFRNVRVERSFFIFRMRFSYNRLLVLELLVSPLPIPITSDWEDWSFEAEMKHLELCNAWLQKQVGNEREFDWGCIWSGYDSLGGYSSVKIKYY</sequence>
<name>A0AAU7MYP2_9FLAO</name>
<organism evidence="1">
    <name type="scientific">Flagellimonas sp. MMG031</name>
    <dbReference type="NCBI Taxonomy" id="3158549"/>
    <lineage>
        <taxon>Bacteria</taxon>
        <taxon>Pseudomonadati</taxon>
        <taxon>Bacteroidota</taxon>
        <taxon>Flavobacteriia</taxon>
        <taxon>Flavobacteriales</taxon>
        <taxon>Flavobacteriaceae</taxon>
        <taxon>Flagellimonas</taxon>
    </lineage>
</organism>
<accession>A0AAU7MYP2</accession>
<reference evidence="1" key="1">
    <citation type="submission" date="2024-05" db="EMBL/GenBank/DDBJ databases">
        <title>Draft Genome Sequences of Flagellimonas sp. MMG031 and Marinobacter sp. MMG032 Isolated from the dinoflagellate Symbiodinium pilosum.</title>
        <authorList>
            <person name="Shikuma N.J."/>
            <person name="Farrell M.V."/>
        </authorList>
    </citation>
    <scope>NUCLEOTIDE SEQUENCE</scope>
    <source>
        <strain evidence="1">MMG031</strain>
    </source>
</reference>
<evidence type="ECO:0000313" key="1">
    <source>
        <dbReference type="EMBL" id="XBQ23494.1"/>
    </source>
</evidence>
<dbReference type="AlphaFoldDB" id="A0AAU7MYP2"/>
<protein>
    <submittedName>
        <fullName evidence="1">Uncharacterized protein</fullName>
    </submittedName>
</protein>
<dbReference type="KEGG" id="fld:ABNE31_00950"/>